<evidence type="ECO:0000256" key="5">
    <source>
        <dbReference type="ARBA" id="ARBA00023157"/>
    </source>
</evidence>
<dbReference type="FunFam" id="1.20.120.310:FF:000002">
    <property type="entry name" value="Sulfhydryl oxidase"/>
    <property type="match status" value="1"/>
</dbReference>
<keyword evidence="4 6" id="KW-0560">Oxidoreductase</keyword>
<keyword evidence="2 6" id="KW-0285">Flavoprotein</keyword>
<dbReference type="Pfam" id="PF04777">
    <property type="entry name" value="Evr1_Alr"/>
    <property type="match status" value="1"/>
</dbReference>
<comment type="cofactor">
    <cofactor evidence="1 6">
        <name>FAD</name>
        <dbReference type="ChEBI" id="CHEBI:57692"/>
    </cofactor>
</comment>
<dbReference type="GO" id="GO:0050660">
    <property type="term" value="F:flavin adenine dinucleotide binding"/>
    <property type="evidence" value="ECO:0007669"/>
    <property type="project" value="TreeGrafter"/>
</dbReference>
<evidence type="ECO:0000256" key="7">
    <source>
        <dbReference type="SAM" id="MobiDB-lite"/>
    </source>
</evidence>
<dbReference type="AlphaFoldDB" id="G3AUT3"/>
<feature type="compositionally biased region" description="Basic and acidic residues" evidence="7">
    <location>
        <begin position="87"/>
        <end position="98"/>
    </location>
</feature>
<dbReference type="OrthoDB" id="59470at2759"/>
<dbReference type="EC" id="1.8.3.2" evidence="6"/>
<dbReference type="RefSeq" id="XP_007377789.1">
    <property type="nucleotide sequence ID" value="XM_007377727.1"/>
</dbReference>
<dbReference type="KEGG" id="spaa:SPAPADRAFT_63641"/>
<reference evidence="9 10" key="1">
    <citation type="journal article" date="2011" name="Proc. Natl. Acad. Sci. U.S.A.">
        <title>Comparative genomics of xylose-fermenting fungi for enhanced biofuel production.</title>
        <authorList>
            <person name="Wohlbach D.J."/>
            <person name="Kuo A."/>
            <person name="Sato T.K."/>
            <person name="Potts K.M."/>
            <person name="Salamov A.A."/>
            <person name="LaButti K.M."/>
            <person name="Sun H."/>
            <person name="Clum A."/>
            <person name="Pangilinan J.L."/>
            <person name="Lindquist E.A."/>
            <person name="Lucas S."/>
            <person name="Lapidus A."/>
            <person name="Jin M."/>
            <person name="Gunawan C."/>
            <person name="Balan V."/>
            <person name="Dale B.E."/>
            <person name="Jeffries T.W."/>
            <person name="Zinkel R."/>
            <person name="Barry K.W."/>
            <person name="Grigoriev I.V."/>
            <person name="Gasch A.P."/>
        </authorList>
    </citation>
    <scope>NUCLEOTIDE SEQUENCE [LARGE SCALE GENOMIC DNA]</scope>
    <source>
        <strain evidence="10">NRRL Y-27907 / 11-Y1</strain>
    </source>
</reference>
<evidence type="ECO:0000256" key="4">
    <source>
        <dbReference type="ARBA" id="ARBA00023002"/>
    </source>
</evidence>
<evidence type="ECO:0000256" key="1">
    <source>
        <dbReference type="ARBA" id="ARBA00001974"/>
    </source>
</evidence>
<dbReference type="GeneID" id="18874847"/>
<dbReference type="GO" id="GO:0005789">
    <property type="term" value="C:endoplasmic reticulum membrane"/>
    <property type="evidence" value="ECO:0007669"/>
    <property type="project" value="EnsemblFungi"/>
</dbReference>
<dbReference type="Gene3D" id="1.20.120.310">
    <property type="entry name" value="ERV/ALR sulfhydryl oxidase domain"/>
    <property type="match status" value="1"/>
</dbReference>
<name>G3AUT3_SPAPN</name>
<dbReference type="EMBL" id="GL996506">
    <property type="protein sequence ID" value="EGW30023.1"/>
    <property type="molecule type" value="Genomic_DNA"/>
</dbReference>
<dbReference type="InterPro" id="IPR039799">
    <property type="entry name" value="ALR/ERV"/>
</dbReference>
<dbReference type="PANTHER" id="PTHR12645:SF1">
    <property type="entry name" value="FAD-LINKED SULFHYDRYL OXIDASE ERV2"/>
    <property type="match status" value="1"/>
</dbReference>
<organism evidence="10">
    <name type="scientific">Spathaspora passalidarum (strain NRRL Y-27907 / 11-Y1)</name>
    <dbReference type="NCBI Taxonomy" id="619300"/>
    <lineage>
        <taxon>Eukaryota</taxon>
        <taxon>Fungi</taxon>
        <taxon>Dikarya</taxon>
        <taxon>Ascomycota</taxon>
        <taxon>Saccharomycotina</taxon>
        <taxon>Pichiomycetes</taxon>
        <taxon>Debaryomycetaceae</taxon>
        <taxon>Spathaspora</taxon>
    </lineage>
</organism>
<dbReference type="PROSITE" id="PS51324">
    <property type="entry name" value="ERV_ALR"/>
    <property type="match status" value="1"/>
</dbReference>
<dbReference type="FunCoup" id="G3AUT3">
    <property type="interactions" value="16"/>
</dbReference>
<dbReference type="STRING" id="619300.G3AUT3"/>
<evidence type="ECO:0000313" key="9">
    <source>
        <dbReference type="EMBL" id="EGW30023.1"/>
    </source>
</evidence>
<keyword evidence="3 6" id="KW-0274">FAD</keyword>
<gene>
    <name evidence="9" type="ORF">SPAPADRAFT_63641</name>
</gene>
<proteinExistence type="predicted"/>
<protein>
    <recommendedName>
        <fullName evidence="6">Sulfhydryl oxidase</fullName>
        <ecNumber evidence="6">1.8.3.2</ecNumber>
    </recommendedName>
</protein>
<keyword evidence="5" id="KW-1015">Disulfide bond</keyword>
<evidence type="ECO:0000256" key="3">
    <source>
        <dbReference type="ARBA" id="ARBA00022827"/>
    </source>
</evidence>
<sequence>MKFMRRPIVVTFTLFVIVSVIYFMTSATSSARLSLGPSLPLNLKKNFNIQDQALKDVEEAPPLPDEPAVAPAPMFEEEPDAGQQVLEETKSDSKKDMTEVPFMPKMGNATLRAELGRSTWKLFHTILARYPEKPNNLERKTLETFIQLFAQVYPCGDCARHFTGLLAKYPPQTTSRKAAALWGCDVHNKVNEKLHKPEYDCSKILTDYDCGCGEDEKAPDYTLGNQSMDKLRNIDVDEKADTLQMG</sequence>
<dbReference type="GO" id="GO:0016971">
    <property type="term" value="F:flavin-dependent sulfhydryl oxidase activity"/>
    <property type="evidence" value="ECO:0007669"/>
    <property type="project" value="EnsemblFungi"/>
</dbReference>
<dbReference type="eggNOG" id="KOG3355">
    <property type="taxonomic scope" value="Eukaryota"/>
</dbReference>
<dbReference type="OMA" id="FFPCKEC"/>
<evidence type="ECO:0000313" key="10">
    <source>
        <dbReference type="Proteomes" id="UP000000709"/>
    </source>
</evidence>
<keyword evidence="10" id="KW-1185">Reference proteome</keyword>
<dbReference type="PANTHER" id="PTHR12645">
    <property type="entry name" value="ALR/ERV"/>
    <property type="match status" value="1"/>
</dbReference>
<dbReference type="GO" id="GO:0005739">
    <property type="term" value="C:mitochondrion"/>
    <property type="evidence" value="ECO:0007669"/>
    <property type="project" value="TreeGrafter"/>
</dbReference>
<feature type="domain" description="ERV/ALR sulfhydryl oxidase" evidence="8">
    <location>
        <begin position="108"/>
        <end position="208"/>
    </location>
</feature>
<dbReference type="InParanoid" id="G3AUT3"/>
<dbReference type="HOGENOM" id="CLU_070631_2_2_1"/>
<feature type="region of interest" description="Disordered" evidence="7">
    <location>
        <begin position="60"/>
        <end position="101"/>
    </location>
</feature>
<evidence type="ECO:0000259" key="8">
    <source>
        <dbReference type="PROSITE" id="PS51324"/>
    </source>
</evidence>
<dbReference type="InterPro" id="IPR017905">
    <property type="entry name" value="ERV/ALR_sulphydryl_oxidase"/>
</dbReference>
<dbReference type="InterPro" id="IPR036774">
    <property type="entry name" value="ERV/ALR_sulphydryl_oxid_sf"/>
</dbReference>
<comment type="catalytic activity">
    <reaction evidence="6">
        <text>2 R'C(R)SH + O2 = R'C(R)S-S(R)CR' + H2O2</text>
        <dbReference type="Rhea" id="RHEA:17357"/>
        <dbReference type="ChEBI" id="CHEBI:15379"/>
        <dbReference type="ChEBI" id="CHEBI:16240"/>
        <dbReference type="ChEBI" id="CHEBI:16520"/>
        <dbReference type="ChEBI" id="CHEBI:17412"/>
        <dbReference type="EC" id="1.8.3.2"/>
    </reaction>
</comment>
<dbReference type="Proteomes" id="UP000000709">
    <property type="component" value="Unassembled WGS sequence"/>
</dbReference>
<dbReference type="SUPFAM" id="SSF69000">
    <property type="entry name" value="FAD-dependent thiol oxidase"/>
    <property type="match status" value="1"/>
</dbReference>
<dbReference type="GO" id="GO:0060904">
    <property type="term" value="P:regulation of protein folding in endoplasmic reticulum"/>
    <property type="evidence" value="ECO:0007669"/>
    <property type="project" value="EnsemblFungi"/>
</dbReference>
<accession>G3AUT3</accession>
<evidence type="ECO:0000256" key="6">
    <source>
        <dbReference type="RuleBase" id="RU371123"/>
    </source>
</evidence>
<evidence type="ECO:0000256" key="2">
    <source>
        <dbReference type="ARBA" id="ARBA00022630"/>
    </source>
</evidence>